<gene>
    <name evidence="1" type="ORF">TTEB3V08_LOCUS8779</name>
</gene>
<organism evidence="1">
    <name type="scientific">Timema tahoe</name>
    <dbReference type="NCBI Taxonomy" id="61484"/>
    <lineage>
        <taxon>Eukaryota</taxon>
        <taxon>Metazoa</taxon>
        <taxon>Ecdysozoa</taxon>
        <taxon>Arthropoda</taxon>
        <taxon>Hexapoda</taxon>
        <taxon>Insecta</taxon>
        <taxon>Pterygota</taxon>
        <taxon>Neoptera</taxon>
        <taxon>Polyneoptera</taxon>
        <taxon>Phasmatodea</taxon>
        <taxon>Timematodea</taxon>
        <taxon>Timematoidea</taxon>
        <taxon>Timematidae</taxon>
        <taxon>Timema</taxon>
    </lineage>
</organism>
<proteinExistence type="predicted"/>
<sequence length="199" mass="21589">MRAPRTLTTNQGLSTTIAPCTLTTNQGLSTPIAPCTLITNQGLSTTIAPCTLITNQGLSTTIAPCTLTTNQGLSTMRAPRTLTTNQGLSTTRAPCTLTMNKGRGVDDIHLSSNLVFLNIRTQTQVYTFSGVTSAINQDFCSPSIVSYFLWRFTQNSEVCDIVTTIREGNGYTHKNLPLLTRYDGTPIPKKHFPALTPFN</sequence>
<dbReference type="AlphaFoldDB" id="A0A7R9IMB0"/>
<protein>
    <submittedName>
        <fullName evidence="1">Uncharacterized protein</fullName>
    </submittedName>
</protein>
<dbReference type="EMBL" id="OE004118">
    <property type="protein sequence ID" value="CAD7460862.1"/>
    <property type="molecule type" value="Genomic_DNA"/>
</dbReference>
<evidence type="ECO:0000313" key="1">
    <source>
        <dbReference type="EMBL" id="CAD7460862.1"/>
    </source>
</evidence>
<reference evidence="1" key="1">
    <citation type="submission" date="2020-11" db="EMBL/GenBank/DDBJ databases">
        <authorList>
            <person name="Tran Van P."/>
        </authorList>
    </citation>
    <scope>NUCLEOTIDE SEQUENCE</scope>
</reference>
<accession>A0A7R9IMB0</accession>
<name>A0A7R9IMB0_9NEOP</name>